<dbReference type="InterPro" id="IPR009081">
    <property type="entry name" value="PP-bd_ACP"/>
</dbReference>
<name>A0A7H4NY16_9ENTR</name>
<sequence>MIAYDDVLQKVCEMICDAKDLEPDEVEENTPLVRLKLDSLDYVELMVLAKA</sequence>
<proteinExistence type="predicted"/>
<dbReference type="Proteomes" id="UP000254571">
    <property type="component" value="Unassembled WGS sequence"/>
</dbReference>
<gene>
    <name evidence="2" type="ORF">NCTC9149_01448</name>
</gene>
<organism evidence="2 3">
    <name type="scientific">Klebsiella grimontii</name>
    <dbReference type="NCBI Taxonomy" id="2058152"/>
    <lineage>
        <taxon>Bacteria</taxon>
        <taxon>Pseudomonadati</taxon>
        <taxon>Pseudomonadota</taxon>
        <taxon>Gammaproteobacteria</taxon>
        <taxon>Enterobacterales</taxon>
        <taxon>Enterobacteriaceae</taxon>
        <taxon>Klebsiella/Raoultella group</taxon>
        <taxon>Klebsiella</taxon>
    </lineage>
</organism>
<protein>
    <recommendedName>
        <fullName evidence="1">Carrier domain-containing protein</fullName>
    </recommendedName>
</protein>
<comment type="caution">
    <text evidence="2">The sequence shown here is derived from an EMBL/GenBank/DDBJ whole genome shotgun (WGS) entry which is preliminary data.</text>
</comment>
<dbReference type="InterPro" id="IPR036736">
    <property type="entry name" value="ACP-like_sf"/>
</dbReference>
<dbReference type="EMBL" id="UGMX01000002">
    <property type="protein sequence ID" value="STW05081.1"/>
    <property type="molecule type" value="Genomic_DNA"/>
</dbReference>
<reference evidence="2 3" key="1">
    <citation type="submission" date="2018-06" db="EMBL/GenBank/DDBJ databases">
        <authorList>
            <consortium name="Pathogen Informatics"/>
            <person name="Doyle S."/>
        </authorList>
    </citation>
    <scope>NUCLEOTIDE SEQUENCE [LARGE SCALE GENOMIC DNA]</scope>
    <source>
        <strain evidence="2 3">NCTC9149</strain>
    </source>
</reference>
<accession>A0A7H4NY16</accession>
<dbReference type="AlphaFoldDB" id="A0A7H4NY16"/>
<dbReference type="Pfam" id="PF00550">
    <property type="entry name" value="PP-binding"/>
    <property type="match status" value="1"/>
</dbReference>
<feature type="domain" description="Carrier" evidence="1">
    <location>
        <begin position="9"/>
        <end position="47"/>
    </location>
</feature>
<evidence type="ECO:0000259" key="1">
    <source>
        <dbReference type="Pfam" id="PF00550"/>
    </source>
</evidence>
<dbReference type="SUPFAM" id="SSF47336">
    <property type="entry name" value="ACP-like"/>
    <property type="match status" value="1"/>
</dbReference>
<evidence type="ECO:0000313" key="3">
    <source>
        <dbReference type="Proteomes" id="UP000254571"/>
    </source>
</evidence>
<dbReference type="Gene3D" id="1.10.1200.10">
    <property type="entry name" value="ACP-like"/>
    <property type="match status" value="1"/>
</dbReference>
<evidence type="ECO:0000313" key="2">
    <source>
        <dbReference type="EMBL" id="STW05081.1"/>
    </source>
</evidence>